<dbReference type="EMBL" id="JBICBT010001317">
    <property type="protein sequence ID" value="KAL3073463.1"/>
    <property type="molecule type" value="Genomic_DNA"/>
</dbReference>
<keyword evidence="3" id="KW-1185">Reference proteome</keyword>
<gene>
    <name evidence="2" type="ORF">niasHT_038601</name>
</gene>
<evidence type="ECO:0000256" key="1">
    <source>
        <dbReference type="SAM" id="MobiDB-lite"/>
    </source>
</evidence>
<sequence>MLSKQQAAGANCAQKLIELSLGTMPTNVNLRDQLRNNSKNFANVDGEASTSEIQLAEPNDQSDRKENGKTSTSEIQLAEPNDQSVRKEKGKNKTSTSEIQLTEPNDQPDRKEKGTNKKPMIPLKHMTEKFMETFGIGGGDGKSSDATGTEFKGLYKEHKKFEKDWKKYLQNQPKQPISAAVANEFSRHKCASYKMHTFVAWKMSVEALDAFEGKINDRKLCINEPMKTVRLYSPDIWSDIMLLCNDLVIKNRNIVKKFGVLHKTQDQCLALCHFANASTLVGDLYKKLKAGRTKNNKFDNIIAKFNEAFNRKRDEFKFPETLTYDQMNEKMLEMVDKITFTEVLTRFTPMSKEIALSLLISILNEDLICKKEKGKNLVNKFGKFDAIFKIGFKCYEERYSEEYFDLCNLGLITAFLEGIFKKLFGDKQNVNYTMNGIEIGQIFGQMKDEFEKNSEEIGWEFEKYSKTIKDATSEMELIELTDDHENPENKHFYTKIYEQTQTDTIELKGFVREANEYLLL</sequence>
<proteinExistence type="predicted"/>
<dbReference type="Proteomes" id="UP001620626">
    <property type="component" value="Unassembled WGS sequence"/>
</dbReference>
<accession>A0ABD2IBE7</accession>
<reference evidence="2 3" key="1">
    <citation type="submission" date="2024-10" db="EMBL/GenBank/DDBJ databases">
        <authorList>
            <person name="Kim D."/>
        </authorList>
    </citation>
    <scope>NUCLEOTIDE SEQUENCE [LARGE SCALE GENOMIC DNA]</scope>
    <source>
        <strain evidence="2">BH-2024</strain>
    </source>
</reference>
<evidence type="ECO:0000313" key="3">
    <source>
        <dbReference type="Proteomes" id="UP001620626"/>
    </source>
</evidence>
<feature type="compositionally biased region" description="Polar residues" evidence="1">
    <location>
        <begin position="93"/>
        <end position="105"/>
    </location>
</feature>
<name>A0ABD2IBE7_9BILA</name>
<feature type="region of interest" description="Disordered" evidence="1">
    <location>
        <begin position="41"/>
        <end position="120"/>
    </location>
</feature>
<protein>
    <submittedName>
        <fullName evidence="2">Uncharacterized protein</fullName>
    </submittedName>
</protein>
<evidence type="ECO:0000313" key="2">
    <source>
        <dbReference type="EMBL" id="KAL3073463.1"/>
    </source>
</evidence>
<organism evidence="2 3">
    <name type="scientific">Heterodera trifolii</name>
    <dbReference type="NCBI Taxonomy" id="157864"/>
    <lineage>
        <taxon>Eukaryota</taxon>
        <taxon>Metazoa</taxon>
        <taxon>Ecdysozoa</taxon>
        <taxon>Nematoda</taxon>
        <taxon>Chromadorea</taxon>
        <taxon>Rhabditida</taxon>
        <taxon>Tylenchina</taxon>
        <taxon>Tylenchomorpha</taxon>
        <taxon>Tylenchoidea</taxon>
        <taxon>Heteroderidae</taxon>
        <taxon>Heteroderinae</taxon>
        <taxon>Heterodera</taxon>
    </lineage>
</organism>
<dbReference type="AlphaFoldDB" id="A0ABD2IBE7"/>
<comment type="caution">
    <text evidence="2">The sequence shown here is derived from an EMBL/GenBank/DDBJ whole genome shotgun (WGS) entry which is preliminary data.</text>
</comment>